<feature type="compositionally biased region" description="Low complexity" evidence="1">
    <location>
        <begin position="70"/>
        <end position="98"/>
    </location>
</feature>
<feature type="region of interest" description="Disordered" evidence="1">
    <location>
        <begin position="1"/>
        <end position="53"/>
    </location>
</feature>
<comment type="caution">
    <text evidence="2">The sequence shown here is derived from an EMBL/GenBank/DDBJ whole genome shotgun (WGS) entry which is preliminary data.</text>
</comment>
<proteinExistence type="predicted"/>
<name>A0ABN0MSR5_9CHLA</name>
<evidence type="ECO:0000313" key="3">
    <source>
        <dbReference type="Proteomes" id="UP000014821"/>
    </source>
</evidence>
<gene>
    <name evidence="2" type="ORF">CP10881SC42_0293</name>
</gene>
<organism evidence="2 3">
    <name type="scientific">Chlamydia avium</name>
    <dbReference type="NCBI Taxonomy" id="1457141"/>
    <lineage>
        <taxon>Bacteria</taxon>
        <taxon>Pseudomonadati</taxon>
        <taxon>Chlamydiota</taxon>
        <taxon>Chlamydiia</taxon>
        <taxon>Chlamydiales</taxon>
        <taxon>Chlamydiaceae</taxon>
        <taxon>Chlamydia/Chlamydophila group</taxon>
        <taxon>Chlamydia</taxon>
    </lineage>
</organism>
<evidence type="ECO:0000256" key="1">
    <source>
        <dbReference type="SAM" id="MobiDB-lite"/>
    </source>
</evidence>
<dbReference type="RefSeq" id="WP_020355767.1">
    <property type="nucleotide sequence ID" value="NZ_KE360587.1"/>
</dbReference>
<keyword evidence="3" id="KW-1185">Reference proteome</keyword>
<accession>A0ABN0MSR5</accession>
<reference evidence="2" key="1">
    <citation type="submission" date="2013-04" db="EMBL/GenBank/DDBJ databases">
        <title>Genome sequence of Chlamydia psittaci 10_881_SC42.</title>
        <authorList>
            <person name="Huot-Creasy H."/>
            <person name="McCracken C.L."/>
            <person name="Humphries M."/>
            <person name="Sachse K."/>
            <person name="Laroucau K."/>
            <person name="Bavoil P."/>
            <person name="Myers G.S."/>
        </authorList>
    </citation>
    <scope>NUCLEOTIDE SEQUENCE [LARGE SCALE GENOMIC DNA]</scope>
    <source>
        <strain evidence="2">10_881_SC42</strain>
    </source>
</reference>
<dbReference type="NCBIfam" id="NF046087">
    <property type="entry name" value="T3SS_scaff_SemD"/>
    <property type="match status" value="1"/>
</dbReference>
<feature type="compositionally biased region" description="Polar residues" evidence="1">
    <location>
        <begin position="1"/>
        <end position="15"/>
    </location>
</feature>
<evidence type="ECO:0000313" key="2">
    <source>
        <dbReference type="EMBL" id="EPP38527.1"/>
    </source>
</evidence>
<feature type="compositionally biased region" description="Basic and acidic residues" evidence="1">
    <location>
        <begin position="152"/>
        <end position="162"/>
    </location>
</feature>
<dbReference type="EMBL" id="ATND01000001">
    <property type="protein sequence ID" value="EPP38527.1"/>
    <property type="molecule type" value="Genomic_DNA"/>
</dbReference>
<sequence length="414" mass="44797">MGINPSNRGQGSNDLWISGTPDTERGVEGSQSPSGELGTHRVSTASNSSRSSGILARISASVRSFFSSIFGRGSSSSSSSRPSTASESSLTSRLSVESTGDARATEGAASGLQKRGYIPGKPVPTPKVETSSLTRSGAIKKRRAPLPPTGNKESKVQRRDSDASETSTNSTDSAISTNSSIVKNLKSYLEANARSKQEQVSKLAEQIKNRWTTLENSDELNYKITSLQTLVDQMGSSRRDLTKELQLTRSGIHDNVVDQTQLLSQTLWKLASKYHDQGEPSGLFSLLVHMSFGGPTLAPSAKVHDYMRDLLSLHGDDELEEQERKLLDSFADNIDRLRDRSPNDALRAWANFISRGEVAVRGVVNHELATNVGGYVREEVGDNVQWNLSALSLLQQLDPGVFATTMGVLATEVL</sequence>
<feature type="compositionally biased region" description="Low complexity" evidence="1">
    <location>
        <begin position="43"/>
        <end position="52"/>
    </location>
</feature>
<dbReference type="Proteomes" id="UP000014821">
    <property type="component" value="Unassembled WGS sequence"/>
</dbReference>
<protein>
    <submittedName>
        <fullName evidence="2">Uncharacterized protein</fullName>
    </submittedName>
</protein>
<feature type="region of interest" description="Disordered" evidence="1">
    <location>
        <begin position="70"/>
        <end position="176"/>
    </location>
</feature>
<feature type="compositionally biased region" description="Polar residues" evidence="1">
    <location>
        <begin position="164"/>
        <end position="176"/>
    </location>
</feature>